<dbReference type="PANTHER" id="PTHR43141:SF4">
    <property type="entry name" value="CYTOCHROME BD2 SUBUNIT II"/>
    <property type="match status" value="1"/>
</dbReference>
<keyword evidence="6 7" id="KW-0472">Membrane</keyword>
<sequence length="339" mass="36596">MFVHLSVELMQHLSAAALAFTVVTYVVLDGTDLGVGMLFAANRSDADRHLMAYSILPVWDGNETWLVLGGGSLLAMFPSAYAIFLNATYVPLVVMLLALICRGVALEYRDQLGTDRRRRVLDVVFMVASLLATFCQGVVAGTYLAGVAHRAGQYAGNGREWLQPFPLFCGVALVVGYLLLGACWLVWRSEGQLQQRARHQARVLGIVLGALLTLGVVWLARLTPIYAQRLGDAHISVPLGTSVLGLMVAMYLLMRSRHAFLPLFAVLGVVVATYAGVLAIVYPMVLPPDITLAQAASPPASQGVMLLAFAVLVPCTLAYSSYGFYVFRGKVKPRGHAAE</sequence>
<name>A0A0H2X5S8_XANC8</name>
<dbReference type="NCBIfam" id="TIGR00203">
    <property type="entry name" value="cydB"/>
    <property type="match status" value="1"/>
</dbReference>
<evidence type="ECO:0000256" key="7">
    <source>
        <dbReference type="SAM" id="Phobius"/>
    </source>
</evidence>
<dbReference type="AlphaFoldDB" id="A0A0H2X5S8"/>
<comment type="similarity">
    <text evidence="2">Belongs to the cytochrome ubiquinol oxidase subunit 2 family.</text>
</comment>
<feature type="transmembrane region" description="Helical" evidence="7">
    <location>
        <begin position="120"/>
        <end position="145"/>
    </location>
</feature>
<protein>
    <submittedName>
        <fullName evidence="8">Cytochrome D oxidase subunit B</fullName>
    </submittedName>
</protein>
<dbReference type="GO" id="GO:0005886">
    <property type="term" value="C:plasma membrane"/>
    <property type="evidence" value="ECO:0007669"/>
    <property type="project" value="UniProtKB-SubCell"/>
</dbReference>
<keyword evidence="5 7" id="KW-1133">Transmembrane helix</keyword>
<feature type="transmembrane region" description="Helical" evidence="7">
    <location>
        <begin position="305"/>
        <end position="327"/>
    </location>
</feature>
<dbReference type="Pfam" id="PF02322">
    <property type="entry name" value="Cyt_bd_oxida_II"/>
    <property type="match status" value="1"/>
</dbReference>
<dbReference type="GO" id="GO:0019646">
    <property type="term" value="P:aerobic electron transport chain"/>
    <property type="evidence" value="ECO:0007669"/>
    <property type="project" value="TreeGrafter"/>
</dbReference>
<dbReference type="EMBL" id="CP000050">
    <property type="protein sequence ID" value="AAY48523.1"/>
    <property type="molecule type" value="Genomic_DNA"/>
</dbReference>
<dbReference type="KEGG" id="xcb:XC_1455"/>
<keyword evidence="4 7" id="KW-0812">Transmembrane</keyword>
<dbReference type="GO" id="GO:0016682">
    <property type="term" value="F:oxidoreductase activity, acting on diphenols and related substances as donors, oxygen as acceptor"/>
    <property type="evidence" value="ECO:0007669"/>
    <property type="project" value="TreeGrafter"/>
</dbReference>
<feature type="transmembrane region" description="Helical" evidence="7">
    <location>
        <begin position="199"/>
        <end position="221"/>
    </location>
</feature>
<comment type="subcellular location">
    <subcellularLocation>
        <location evidence="1">Cell membrane</location>
        <topology evidence="1">Multi-pass membrane protein</topology>
    </subcellularLocation>
</comment>
<evidence type="ECO:0000256" key="6">
    <source>
        <dbReference type="ARBA" id="ARBA00023136"/>
    </source>
</evidence>
<accession>A0A0H2X5S8</accession>
<gene>
    <name evidence="8" type="ordered locus">XC_1455</name>
</gene>
<evidence type="ECO:0000256" key="5">
    <source>
        <dbReference type="ARBA" id="ARBA00022989"/>
    </source>
</evidence>
<dbReference type="PANTHER" id="PTHR43141">
    <property type="entry name" value="CYTOCHROME BD2 SUBUNIT II"/>
    <property type="match status" value="1"/>
</dbReference>
<dbReference type="Proteomes" id="UP000000420">
    <property type="component" value="Chromosome"/>
</dbReference>
<evidence type="ECO:0000313" key="8">
    <source>
        <dbReference type="EMBL" id="AAY48523.1"/>
    </source>
</evidence>
<feature type="transmembrane region" description="Helical" evidence="7">
    <location>
        <begin position="233"/>
        <end position="253"/>
    </location>
</feature>
<evidence type="ECO:0000256" key="4">
    <source>
        <dbReference type="ARBA" id="ARBA00022692"/>
    </source>
</evidence>
<dbReference type="GO" id="GO:0070069">
    <property type="term" value="C:cytochrome complex"/>
    <property type="evidence" value="ECO:0007669"/>
    <property type="project" value="TreeGrafter"/>
</dbReference>
<evidence type="ECO:0000313" key="9">
    <source>
        <dbReference type="Proteomes" id="UP000000420"/>
    </source>
</evidence>
<keyword evidence="3" id="KW-1003">Cell membrane</keyword>
<dbReference type="InterPro" id="IPR003317">
    <property type="entry name" value="Cyt-d_oxidase_su2"/>
</dbReference>
<feature type="transmembrane region" description="Helical" evidence="7">
    <location>
        <begin position="15"/>
        <end position="41"/>
    </location>
</feature>
<feature type="transmembrane region" description="Helical" evidence="7">
    <location>
        <begin position="260"/>
        <end position="285"/>
    </location>
</feature>
<dbReference type="GO" id="GO:0009055">
    <property type="term" value="F:electron transfer activity"/>
    <property type="evidence" value="ECO:0007669"/>
    <property type="project" value="TreeGrafter"/>
</dbReference>
<evidence type="ECO:0000256" key="3">
    <source>
        <dbReference type="ARBA" id="ARBA00022475"/>
    </source>
</evidence>
<feature type="transmembrane region" description="Helical" evidence="7">
    <location>
        <begin position="165"/>
        <end position="187"/>
    </location>
</feature>
<organism evidence="8 9">
    <name type="scientific">Xanthomonas campestris pv. campestris (strain 8004)</name>
    <dbReference type="NCBI Taxonomy" id="314565"/>
    <lineage>
        <taxon>Bacteria</taxon>
        <taxon>Pseudomonadati</taxon>
        <taxon>Pseudomonadota</taxon>
        <taxon>Gammaproteobacteria</taxon>
        <taxon>Lysobacterales</taxon>
        <taxon>Lysobacteraceae</taxon>
        <taxon>Xanthomonas</taxon>
    </lineage>
</organism>
<reference evidence="8 9" key="1">
    <citation type="journal article" date="2005" name="Genome Res.">
        <title>Comparative and functional genomic analyses of the pathogenicity of phytopathogen Xanthomonas campestris pv. campestris.</title>
        <authorList>
            <person name="Qian W."/>
            <person name="Jia Y."/>
            <person name="Ren S.X."/>
            <person name="He Y.Q."/>
            <person name="Feng J.X."/>
            <person name="Lu L.F."/>
            <person name="Sun Q."/>
            <person name="Ying G."/>
            <person name="Tang D.J."/>
            <person name="Tang H."/>
            <person name="Wu W."/>
            <person name="Hao P."/>
            <person name="Wang L."/>
            <person name="Jiang B.L."/>
            <person name="Zeng S."/>
            <person name="Gu W.Y."/>
            <person name="Lu G."/>
            <person name="Rong L."/>
            <person name="Tian Y."/>
            <person name="Yao Z."/>
            <person name="Fu G."/>
            <person name="Chen B."/>
            <person name="Fang R."/>
            <person name="Qiang B."/>
            <person name="Chen Z."/>
            <person name="Zhao G.P."/>
            <person name="Tang J.L."/>
            <person name="He C."/>
        </authorList>
    </citation>
    <scope>NUCLEOTIDE SEQUENCE [LARGE SCALE GENOMIC DNA]</scope>
    <source>
        <strain evidence="8 9">8004</strain>
    </source>
</reference>
<dbReference type="HOGENOM" id="CLU_049294_1_0_6"/>
<evidence type="ECO:0000256" key="1">
    <source>
        <dbReference type="ARBA" id="ARBA00004651"/>
    </source>
</evidence>
<proteinExistence type="inferred from homology"/>
<feature type="transmembrane region" description="Helical" evidence="7">
    <location>
        <begin position="89"/>
        <end position="108"/>
    </location>
</feature>
<evidence type="ECO:0000256" key="2">
    <source>
        <dbReference type="ARBA" id="ARBA00007543"/>
    </source>
</evidence>